<organism evidence="1 2">
    <name type="scientific">Hungatella hathewayi</name>
    <dbReference type="NCBI Taxonomy" id="154046"/>
    <lineage>
        <taxon>Bacteria</taxon>
        <taxon>Bacillati</taxon>
        <taxon>Bacillota</taxon>
        <taxon>Clostridia</taxon>
        <taxon>Lachnospirales</taxon>
        <taxon>Lachnospiraceae</taxon>
        <taxon>Hungatella</taxon>
    </lineage>
</organism>
<comment type="caution">
    <text evidence="1">The sequence shown here is derived from an EMBL/GenBank/DDBJ whole genome shotgun (WGS) entry which is preliminary data.</text>
</comment>
<dbReference type="Gene3D" id="3.40.50.620">
    <property type="entry name" value="HUPs"/>
    <property type="match status" value="1"/>
</dbReference>
<proteinExistence type="predicted"/>
<dbReference type="AlphaFoldDB" id="A0A3E4UA00"/>
<evidence type="ECO:0008006" key="3">
    <source>
        <dbReference type="Google" id="ProtNLM"/>
    </source>
</evidence>
<evidence type="ECO:0000313" key="1">
    <source>
        <dbReference type="EMBL" id="RGM04926.1"/>
    </source>
</evidence>
<accession>A0A3E4UA00</accession>
<protein>
    <recommendedName>
        <fullName evidence="3">Phosphoadenosine phosphosulphate reductase domain-containing protein</fullName>
    </recommendedName>
</protein>
<name>A0A3E4UA00_9FIRM</name>
<dbReference type="InterPro" id="IPR014729">
    <property type="entry name" value="Rossmann-like_a/b/a_fold"/>
</dbReference>
<reference evidence="1 2" key="1">
    <citation type="submission" date="2018-08" db="EMBL/GenBank/DDBJ databases">
        <title>A genome reference for cultivated species of the human gut microbiota.</title>
        <authorList>
            <person name="Zou Y."/>
            <person name="Xue W."/>
            <person name="Luo G."/>
        </authorList>
    </citation>
    <scope>NUCLEOTIDE SEQUENCE [LARGE SCALE GENOMIC DNA]</scope>
    <source>
        <strain evidence="1 2">TF05-11AC</strain>
    </source>
</reference>
<gene>
    <name evidence="1" type="ORF">DXC39_11480</name>
</gene>
<sequence>MDIARQIDNRILAVFVDTWLEYPQIRSFVGKFDNVVMLKPTMGLKDIIRQYGWCFPGKDVAQTIWYARQGKEWALNKLHGLDRNGKKSEYRQGYTKWLPLYESDILISHYYCVKQNEEPIALYEKQTGRHPILALMAEESARRKEAYLRTGCNSFESERPLSKPMGFWRAQDVLRYTVEKQLEIAEPYGEVVEVGQVPGQIGFFPSCGPFKCTGEQRTGCLFCPVGCHLTSFEKFVRLKAYNPRLYDFCMEELGEKKLLSWIEINYRRGYKQIV</sequence>
<dbReference type="EMBL" id="QSSQ01000008">
    <property type="protein sequence ID" value="RGM04926.1"/>
    <property type="molecule type" value="Genomic_DNA"/>
</dbReference>
<dbReference type="Proteomes" id="UP000261257">
    <property type="component" value="Unassembled WGS sequence"/>
</dbReference>
<evidence type="ECO:0000313" key="2">
    <source>
        <dbReference type="Proteomes" id="UP000261257"/>
    </source>
</evidence>